<dbReference type="CDD" id="cd07377">
    <property type="entry name" value="WHTH_GntR"/>
    <property type="match status" value="1"/>
</dbReference>
<dbReference type="OrthoDB" id="2570341at2"/>
<dbReference type="RefSeq" id="WP_130440903.1">
    <property type="nucleotide sequence ID" value="NZ_SHKR01000011.1"/>
</dbReference>
<sequence length="301" mass="33081">MTQYEMIAAELRRRIRAGELKPGDRVPSTRALVRDFGVAMATATKALQALQAERLVHPSPGVGTVVGPPPRAARRTLQSDQQPEQQPELNRDEVVRMAIAIADAEGLAALSMRRIASELGVSTMALYRYVGGKDVLVVQMVDAALAEFPLGTPPDDWREAIAMVARVHWAAYRRHLWLASAISLSRPQLVPRLLPHTDAVLRALRGFEKSAALSTMISLFAYVRGVALVMEAEAQAEQDTGVTADEWVTEQSDKLGAMIALGDLPAFRELLADGFDYEYDLDKLFEFGLDVFLDGLSARLR</sequence>
<keyword evidence="1" id="KW-0805">Transcription regulation</keyword>
<gene>
    <name evidence="8" type="ORF">EV645_1424</name>
</gene>
<protein>
    <submittedName>
        <fullName evidence="8">TetR family transcriptional regulator</fullName>
    </submittedName>
</protein>
<reference evidence="8 9" key="1">
    <citation type="journal article" date="2015" name="Stand. Genomic Sci.">
        <title>Genomic Encyclopedia of Bacterial and Archaeal Type Strains, Phase III: the genomes of soil and plant-associated and newly described type strains.</title>
        <authorList>
            <person name="Whitman W.B."/>
            <person name="Woyke T."/>
            <person name="Klenk H.P."/>
            <person name="Zhou Y."/>
            <person name="Lilburn T.G."/>
            <person name="Beck B.J."/>
            <person name="De Vos P."/>
            <person name="Vandamme P."/>
            <person name="Eisen J.A."/>
            <person name="Garrity G."/>
            <person name="Hugenholtz P."/>
            <person name="Kyrpides N.C."/>
        </authorList>
    </citation>
    <scope>NUCLEOTIDE SEQUENCE [LARGE SCALE GENOMIC DNA]</scope>
    <source>
        <strain evidence="8 9">VKM Ac-2540</strain>
    </source>
</reference>
<feature type="region of interest" description="Disordered" evidence="5">
    <location>
        <begin position="58"/>
        <end position="89"/>
    </location>
</feature>
<dbReference type="InterPro" id="IPR036390">
    <property type="entry name" value="WH_DNA-bd_sf"/>
</dbReference>
<dbReference type="Pfam" id="PF02909">
    <property type="entry name" value="TetR_C_1"/>
    <property type="match status" value="1"/>
</dbReference>
<dbReference type="SUPFAM" id="SSF46785">
    <property type="entry name" value="Winged helix' DNA-binding domain"/>
    <property type="match status" value="1"/>
</dbReference>
<dbReference type="Pfam" id="PF00392">
    <property type="entry name" value="GntR"/>
    <property type="match status" value="1"/>
</dbReference>
<dbReference type="InterPro" id="IPR050109">
    <property type="entry name" value="HTH-type_TetR-like_transc_reg"/>
</dbReference>
<evidence type="ECO:0000256" key="5">
    <source>
        <dbReference type="SAM" id="MobiDB-lite"/>
    </source>
</evidence>
<dbReference type="Proteomes" id="UP000292027">
    <property type="component" value="Unassembled WGS sequence"/>
</dbReference>
<evidence type="ECO:0000256" key="2">
    <source>
        <dbReference type="ARBA" id="ARBA00023125"/>
    </source>
</evidence>
<dbReference type="AlphaFoldDB" id="A0A4Q7X8X3"/>
<accession>A0A4Q7X8X3</accession>
<dbReference type="InterPro" id="IPR000524">
    <property type="entry name" value="Tscrpt_reg_HTH_GntR"/>
</dbReference>
<dbReference type="InterPro" id="IPR036388">
    <property type="entry name" value="WH-like_DNA-bd_sf"/>
</dbReference>
<evidence type="ECO:0000313" key="9">
    <source>
        <dbReference type="Proteomes" id="UP000292027"/>
    </source>
</evidence>
<name>A0A4Q7X8X3_9ACTN</name>
<dbReference type="EMBL" id="SHKR01000011">
    <property type="protein sequence ID" value="RZU19213.1"/>
    <property type="molecule type" value="Genomic_DNA"/>
</dbReference>
<feature type="DNA-binding region" description="H-T-H motif" evidence="4">
    <location>
        <begin position="111"/>
        <end position="130"/>
    </location>
</feature>
<dbReference type="PROSITE" id="PS50949">
    <property type="entry name" value="HTH_GNTR"/>
    <property type="match status" value="1"/>
</dbReference>
<dbReference type="SMART" id="SM00345">
    <property type="entry name" value="HTH_GNTR"/>
    <property type="match status" value="1"/>
</dbReference>
<dbReference type="GO" id="GO:0003700">
    <property type="term" value="F:DNA-binding transcription factor activity"/>
    <property type="evidence" value="ECO:0007669"/>
    <property type="project" value="InterPro"/>
</dbReference>
<evidence type="ECO:0000259" key="6">
    <source>
        <dbReference type="PROSITE" id="PS50949"/>
    </source>
</evidence>
<dbReference type="SUPFAM" id="SSF48498">
    <property type="entry name" value="Tetracyclin repressor-like, C-terminal domain"/>
    <property type="match status" value="1"/>
</dbReference>
<feature type="compositionally biased region" description="Polar residues" evidence="5">
    <location>
        <begin position="76"/>
        <end position="88"/>
    </location>
</feature>
<dbReference type="InterPro" id="IPR036271">
    <property type="entry name" value="Tet_transcr_reg_TetR-rel_C_sf"/>
</dbReference>
<dbReference type="Gene3D" id="1.10.357.10">
    <property type="entry name" value="Tetracycline Repressor, domain 2"/>
    <property type="match status" value="1"/>
</dbReference>
<comment type="caution">
    <text evidence="8">The sequence shown here is derived from an EMBL/GenBank/DDBJ whole genome shotgun (WGS) entry which is preliminary data.</text>
</comment>
<keyword evidence="3" id="KW-0804">Transcription</keyword>
<dbReference type="InterPro" id="IPR009057">
    <property type="entry name" value="Homeodomain-like_sf"/>
</dbReference>
<feature type="domain" description="HTH tetR-type" evidence="7">
    <location>
        <begin position="88"/>
        <end position="148"/>
    </location>
</feature>
<evidence type="ECO:0000313" key="8">
    <source>
        <dbReference type="EMBL" id="RZU19213.1"/>
    </source>
</evidence>
<evidence type="ECO:0000256" key="3">
    <source>
        <dbReference type="ARBA" id="ARBA00023163"/>
    </source>
</evidence>
<keyword evidence="9" id="KW-1185">Reference proteome</keyword>
<dbReference type="GO" id="GO:0000976">
    <property type="term" value="F:transcription cis-regulatory region binding"/>
    <property type="evidence" value="ECO:0007669"/>
    <property type="project" value="TreeGrafter"/>
</dbReference>
<dbReference type="GO" id="GO:0045892">
    <property type="term" value="P:negative regulation of DNA-templated transcription"/>
    <property type="evidence" value="ECO:0007669"/>
    <property type="project" value="InterPro"/>
</dbReference>
<keyword evidence="2 4" id="KW-0238">DNA-binding</keyword>
<dbReference type="PANTHER" id="PTHR30055">
    <property type="entry name" value="HTH-TYPE TRANSCRIPTIONAL REGULATOR RUTR"/>
    <property type="match status" value="1"/>
</dbReference>
<evidence type="ECO:0000256" key="4">
    <source>
        <dbReference type="PROSITE-ProRule" id="PRU00335"/>
    </source>
</evidence>
<organism evidence="8 9">
    <name type="scientific">Kribbella rubisoli</name>
    <dbReference type="NCBI Taxonomy" id="3075929"/>
    <lineage>
        <taxon>Bacteria</taxon>
        <taxon>Bacillati</taxon>
        <taxon>Actinomycetota</taxon>
        <taxon>Actinomycetes</taxon>
        <taxon>Propionibacteriales</taxon>
        <taxon>Kribbellaceae</taxon>
        <taxon>Kribbella</taxon>
    </lineage>
</organism>
<dbReference type="SUPFAM" id="SSF46689">
    <property type="entry name" value="Homeodomain-like"/>
    <property type="match status" value="1"/>
</dbReference>
<dbReference type="Gene3D" id="1.10.10.10">
    <property type="entry name" value="Winged helix-like DNA-binding domain superfamily/Winged helix DNA-binding domain"/>
    <property type="match status" value="1"/>
</dbReference>
<dbReference type="Pfam" id="PF00440">
    <property type="entry name" value="TetR_N"/>
    <property type="match status" value="1"/>
</dbReference>
<dbReference type="InterPro" id="IPR004111">
    <property type="entry name" value="Repressor_TetR_C"/>
</dbReference>
<dbReference type="Gene3D" id="1.10.10.60">
    <property type="entry name" value="Homeodomain-like"/>
    <property type="match status" value="1"/>
</dbReference>
<evidence type="ECO:0000256" key="1">
    <source>
        <dbReference type="ARBA" id="ARBA00023015"/>
    </source>
</evidence>
<dbReference type="PANTHER" id="PTHR30055:SF151">
    <property type="entry name" value="TRANSCRIPTIONAL REGULATORY PROTEIN"/>
    <property type="match status" value="1"/>
</dbReference>
<dbReference type="InterPro" id="IPR001647">
    <property type="entry name" value="HTH_TetR"/>
</dbReference>
<feature type="domain" description="HTH gntR-type" evidence="6">
    <location>
        <begin position="1"/>
        <end position="69"/>
    </location>
</feature>
<evidence type="ECO:0000259" key="7">
    <source>
        <dbReference type="PROSITE" id="PS50977"/>
    </source>
</evidence>
<proteinExistence type="predicted"/>
<dbReference type="PROSITE" id="PS50977">
    <property type="entry name" value="HTH_TETR_2"/>
    <property type="match status" value="1"/>
</dbReference>